<organism evidence="1 2">
    <name type="scientific">Gimesia panareensis</name>
    <dbReference type="NCBI Taxonomy" id="2527978"/>
    <lineage>
        <taxon>Bacteria</taxon>
        <taxon>Pseudomonadati</taxon>
        <taxon>Planctomycetota</taxon>
        <taxon>Planctomycetia</taxon>
        <taxon>Planctomycetales</taxon>
        <taxon>Planctomycetaceae</taxon>
        <taxon>Gimesia</taxon>
    </lineage>
</organism>
<dbReference type="OrthoDB" id="273199at2"/>
<gene>
    <name evidence="1" type="ORF">Pan153_02180</name>
</gene>
<dbReference type="RefSeq" id="WP_145453690.1">
    <property type="nucleotide sequence ID" value="NZ_CP036317.1"/>
</dbReference>
<evidence type="ECO:0000313" key="2">
    <source>
        <dbReference type="Proteomes" id="UP000320839"/>
    </source>
</evidence>
<sequence>MDYEYIDRALGRTGAPPQSLETGFSPAERDELLAEALCFPERALPTGELADWAFVLMDLGKQPAVMAAVSVIETVLNETPPERADVEFANQVLAELHIWLESPQTVDDLRRLGDLWWSLTRNPPHAAHTPLGDAAFMAWYLAGYDPEGWDNPPGGPEQLRDWLAEAADNVGAVVDVFSLVQQAVGPERHWLLINSVRSAVGCWRDMDSTMR</sequence>
<dbReference type="EMBL" id="CP036317">
    <property type="protein sequence ID" value="QDV15602.1"/>
    <property type="molecule type" value="Genomic_DNA"/>
</dbReference>
<dbReference type="AlphaFoldDB" id="A0A518FGZ3"/>
<name>A0A518FGZ3_9PLAN</name>
<protein>
    <submittedName>
        <fullName evidence="1">Uncharacterized protein</fullName>
    </submittedName>
</protein>
<accession>A0A518FGZ3</accession>
<evidence type="ECO:0000313" key="1">
    <source>
        <dbReference type="EMBL" id="QDV15602.1"/>
    </source>
</evidence>
<proteinExistence type="predicted"/>
<reference evidence="1 2" key="1">
    <citation type="submission" date="2019-02" db="EMBL/GenBank/DDBJ databases">
        <title>Deep-cultivation of Planctomycetes and their phenomic and genomic characterization uncovers novel biology.</title>
        <authorList>
            <person name="Wiegand S."/>
            <person name="Jogler M."/>
            <person name="Boedeker C."/>
            <person name="Pinto D."/>
            <person name="Vollmers J."/>
            <person name="Rivas-Marin E."/>
            <person name="Kohn T."/>
            <person name="Peeters S.H."/>
            <person name="Heuer A."/>
            <person name="Rast P."/>
            <person name="Oberbeckmann S."/>
            <person name="Bunk B."/>
            <person name="Jeske O."/>
            <person name="Meyerdierks A."/>
            <person name="Storesund J.E."/>
            <person name="Kallscheuer N."/>
            <person name="Luecker S."/>
            <person name="Lage O.M."/>
            <person name="Pohl T."/>
            <person name="Merkel B.J."/>
            <person name="Hornburger P."/>
            <person name="Mueller R.-W."/>
            <person name="Bruemmer F."/>
            <person name="Labrenz M."/>
            <person name="Spormann A.M."/>
            <person name="Op den Camp H."/>
            <person name="Overmann J."/>
            <person name="Amann R."/>
            <person name="Jetten M.S.M."/>
            <person name="Mascher T."/>
            <person name="Medema M.H."/>
            <person name="Devos D.P."/>
            <person name="Kaster A.-K."/>
            <person name="Ovreas L."/>
            <person name="Rohde M."/>
            <person name="Galperin M.Y."/>
            <person name="Jogler C."/>
        </authorList>
    </citation>
    <scope>NUCLEOTIDE SEQUENCE [LARGE SCALE GENOMIC DNA]</scope>
    <source>
        <strain evidence="1 2">Pan153</strain>
    </source>
</reference>
<dbReference type="Proteomes" id="UP000320839">
    <property type="component" value="Chromosome"/>
</dbReference>